<dbReference type="Proteomes" id="UP001016761">
    <property type="component" value="Unassembled WGS sequence"/>
</dbReference>
<reference evidence="2 3" key="1">
    <citation type="submission" date="2020-06" db="EMBL/GenBank/DDBJ databases">
        <title>Haloterrigena sp. nov., an extremely halophilic archaeon isolated from a saline sediment.</title>
        <authorList>
            <person name="Liu B.-B."/>
        </authorList>
    </citation>
    <scope>NUCLEOTIDE SEQUENCE [LARGE SCALE GENOMIC DNA]</scope>
    <source>
        <strain evidence="2 3">SYSU A558-1</strain>
    </source>
</reference>
<keyword evidence="3" id="KW-1185">Reference proteome</keyword>
<protein>
    <submittedName>
        <fullName evidence="2">Uncharacterized protein</fullName>
    </submittedName>
</protein>
<sequence>MSFETDGFDELQDRLEGMKEGGEELEGENKISFDGLFTTGFMQKYTDFESFGELLEESQWDVESEDDFLEIPDDEFDVYIAERTTFESWEQMYGKAAENRIGEQLGF</sequence>
<organism evidence="2 3">
    <name type="scientific">Haloterrigena gelatinilytica</name>
    <dbReference type="NCBI Taxonomy" id="2741724"/>
    <lineage>
        <taxon>Archaea</taxon>
        <taxon>Methanobacteriati</taxon>
        <taxon>Methanobacteriota</taxon>
        <taxon>Stenosarchaea group</taxon>
        <taxon>Halobacteria</taxon>
        <taxon>Halobacteriales</taxon>
        <taxon>Natrialbaceae</taxon>
        <taxon>Haloterrigena</taxon>
    </lineage>
</organism>
<feature type="region of interest" description="Disordered" evidence="1">
    <location>
        <begin position="1"/>
        <end position="27"/>
    </location>
</feature>
<feature type="compositionally biased region" description="Acidic residues" evidence="1">
    <location>
        <begin position="1"/>
        <end position="10"/>
    </location>
</feature>
<proteinExistence type="predicted"/>
<feature type="compositionally biased region" description="Basic and acidic residues" evidence="1">
    <location>
        <begin position="11"/>
        <end position="27"/>
    </location>
</feature>
<evidence type="ECO:0000313" key="3">
    <source>
        <dbReference type="Proteomes" id="UP001016761"/>
    </source>
</evidence>
<accession>A0ABX2LQ39</accession>
<name>A0ABX2LQ39_9EURY</name>
<evidence type="ECO:0000256" key="1">
    <source>
        <dbReference type="SAM" id="MobiDB-lite"/>
    </source>
</evidence>
<dbReference type="EMBL" id="JABUQZ010000003">
    <property type="protein sequence ID" value="NUC75016.1"/>
    <property type="molecule type" value="Genomic_DNA"/>
</dbReference>
<comment type="caution">
    <text evidence="2">The sequence shown here is derived from an EMBL/GenBank/DDBJ whole genome shotgun (WGS) entry which is preliminary data.</text>
</comment>
<gene>
    <name evidence="2" type="ORF">HTZ84_22385</name>
</gene>
<dbReference type="RefSeq" id="WP_174682854.1">
    <property type="nucleotide sequence ID" value="NZ_JABUQZ010000003.1"/>
</dbReference>
<evidence type="ECO:0000313" key="2">
    <source>
        <dbReference type="EMBL" id="NUC75016.1"/>
    </source>
</evidence>